<feature type="domain" description="SH3" evidence="4">
    <location>
        <begin position="236"/>
        <end position="295"/>
    </location>
</feature>
<dbReference type="OrthoDB" id="10255964at2759"/>
<dbReference type="EMBL" id="JAACNH010000009">
    <property type="protein sequence ID" value="KAG8433330.1"/>
    <property type="molecule type" value="Genomic_DNA"/>
</dbReference>
<organism evidence="6 7">
    <name type="scientific">Hymenochirus boettgeri</name>
    <name type="common">Congo dwarf clawed frog</name>
    <dbReference type="NCBI Taxonomy" id="247094"/>
    <lineage>
        <taxon>Eukaryota</taxon>
        <taxon>Metazoa</taxon>
        <taxon>Chordata</taxon>
        <taxon>Craniata</taxon>
        <taxon>Vertebrata</taxon>
        <taxon>Euteleostomi</taxon>
        <taxon>Amphibia</taxon>
        <taxon>Batrachia</taxon>
        <taxon>Anura</taxon>
        <taxon>Pipoidea</taxon>
        <taxon>Pipidae</taxon>
        <taxon>Pipinae</taxon>
        <taxon>Hymenochirus</taxon>
    </lineage>
</organism>
<feature type="domain" description="SH3" evidence="4">
    <location>
        <begin position="163"/>
        <end position="225"/>
    </location>
</feature>
<dbReference type="GO" id="GO:0005737">
    <property type="term" value="C:cytoplasm"/>
    <property type="evidence" value="ECO:0007669"/>
    <property type="project" value="TreeGrafter"/>
</dbReference>
<dbReference type="GO" id="GO:0042554">
    <property type="term" value="P:superoxide anion generation"/>
    <property type="evidence" value="ECO:0007669"/>
    <property type="project" value="TreeGrafter"/>
</dbReference>
<protein>
    <recommendedName>
        <fullName evidence="8">NADPH oxidase organizer 1</fullName>
    </recommendedName>
</protein>
<dbReference type="SUPFAM" id="SSF64268">
    <property type="entry name" value="PX domain"/>
    <property type="match status" value="1"/>
</dbReference>
<dbReference type="CDD" id="cd12024">
    <property type="entry name" value="SH3_NoxO1_2"/>
    <property type="match status" value="1"/>
</dbReference>
<gene>
    <name evidence="6" type="ORF">GDO86_017567</name>
</gene>
<evidence type="ECO:0000313" key="6">
    <source>
        <dbReference type="EMBL" id="KAG8433330.1"/>
    </source>
</evidence>
<evidence type="ECO:0008006" key="8">
    <source>
        <dbReference type="Google" id="ProtNLM"/>
    </source>
</evidence>
<dbReference type="PROSITE" id="PS50002">
    <property type="entry name" value="SH3"/>
    <property type="match status" value="2"/>
</dbReference>
<feature type="compositionally biased region" description="Low complexity" evidence="3">
    <location>
        <begin position="350"/>
        <end position="390"/>
    </location>
</feature>
<evidence type="ECO:0000313" key="7">
    <source>
        <dbReference type="Proteomes" id="UP000812440"/>
    </source>
</evidence>
<dbReference type="InterPro" id="IPR001683">
    <property type="entry name" value="PX_dom"/>
</dbReference>
<keyword evidence="7" id="KW-1185">Reference proteome</keyword>
<dbReference type="PROSITE" id="PS50195">
    <property type="entry name" value="PX"/>
    <property type="match status" value="1"/>
</dbReference>
<dbReference type="InterPro" id="IPR001452">
    <property type="entry name" value="SH3_domain"/>
</dbReference>
<dbReference type="InterPro" id="IPR036871">
    <property type="entry name" value="PX_dom_sf"/>
</dbReference>
<dbReference type="Pfam" id="PF14604">
    <property type="entry name" value="SH3_9"/>
    <property type="match status" value="1"/>
</dbReference>
<comment type="caution">
    <text evidence="6">The sequence shown here is derived from an EMBL/GenBank/DDBJ whole genome shotgun (WGS) entry which is preliminary data.</text>
</comment>
<reference evidence="6" key="1">
    <citation type="thesis" date="2020" institute="ProQuest LLC" country="789 East Eisenhower Parkway, Ann Arbor, MI, USA">
        <title>Comparative Genomics and Chromosome Evolution.</title>
        <authorList>
            <person name="Mudd A.B."/>
        </authorList>
    </citation>
    <scope>NUCLEOTIDE SEQUENCE</scope>
    <source>
        <strain evidence="6">Female2</strain>
        <tissue evidence="6">Blood</tissue>
    </source>
</reference>
<dbReference type="InterPro" id="IPR051228">
    <property type="entry name" value="NADPH_Oxidase/PX-Domain"/>
</dbReference>
<feature type="region of interest" description="Disordered" evidence="3">
    <location>
        <begin position="332"/>
        <end position="398"/>
    </location>
</feature>
<dbReference type="InterPro" id="IPR036028">
    <property type="entry name" value="SH3-like_dom_sf"/>
</dbReference>
<dbReference type="Proteomes" id="UP000812440">
    <property type="component" value="Chromosome 9"/>
</dbReference>
<dbReference type="PANTHER" id="PTHR15706:SF28">
    <property type="entry name" value="NADPH OXIDASE ORGANIZER 1"/>
    <property type="match status" value="1"/>
</dbReference>
<evidence type="ECO:0000256" key="2">
    <source>
        <dbReference type="PROSITE-ProRule" id="PRU00192"/>
    </source>
</evidence>
<sequence length="435" mass="49379">MRQGSSRHPVEVEGIGIMQHGKEKTYMFSVLWSDHNKLLIYRTMQEFKKLQKELKETFPLEAGAMKKSERTIPKFKEASQGFTKKKNSGKFLEQLRRLESYSQALLKLDGKISQSALVVGFFNINRHDLNPSFPENSLMIMPSDYKEQTTICTNHNPGISGPLVSPSYFCVDNFETTDLKNKPFKVKKRELLDVLMKESTGWWLVENEDRQIAWFPAPYLKHYQNTEEEDHTILQCKGMFCVVIKTYEAQNSDELSVSIGGVVEVLQKSNHGWWLISYNRRTGYIPSICLKPYKNPCEKFQNLLGGDRYFSTPNLYDTRHFFPHRGSLDSHVGSGGNIEDRARSHSTGNESLTSDLRESSSSSVSEDESSVAGSSFSLSTDEPAIPIIPARPKPDEIMQRCCTVTKRAVQGPLSRPSLTESVVEAQLQIQTGKEK</sequence>
<proteinExistence type="predicted"/>
<dbReference type="InterPro" id="IPR035758">
    <property type="entry name" value="NoxO1_SH3_2"/>
</dbReference>
<dbReference type="PANTHER" id="PTHR15706">
    <property type="entry name" value="SH3 MULTIPLE DOMAIN"/>
    <property type="match status" value="1"/>
</dbReference>
<dbReference type="SUPFAM" id="SSF50044">
    <property type="entry name" value="SH3-domain"/>
    <property type="match status" value="2"/>
</dbReference>
<dbReference type="AlphaFoldDB" id="A0A8T2IQG6"/>
<evidence type="ECO:0000259" key="4">
    <source>
        <dbReference type="PROSITE" id="PS50002"/>
    </source>
</evidence>
<evidence type="ECO:0000259" key="5">
    <source>
        <dbReference type="PROSITE" id="PS50195"/>
    </source>
</evidence>
<dbReference type="GO" id="GO:0016176">
    <property type="term" value="F:superoxide-generating NADPH oxidase activator activity"/>
    <property type="evidence" value="ECO:0007669"/>
    <property type="project" value="TreeGrafter"/>
</dbReference>
<name>A0A8T2IQG6_9PIPI</name>
<dbReference type="SMART" id="SM00312">
    <property type="entry name" value="PX"/>
    <property type="match status" value="1"/>
</dbReference>
<dbReference type="SMART" id="SM00326">
    <property type="entry name" value="SH3"/>
    <property type="match status" value="2"/>
</dbReference>
<dbReference type="Gene3D" id="3.30.1520.10">
    <property type="entry name" value="Phox-like domain"/>
    <property type="match status" value="1"/>
</dbReference>
<dbReference type="FunFam" id="2.30.30.40:FF:000219">
    <property type="entry name" value="NADPH oxidase organizer 1"/>
    <property type="match status" value="1"/>
</dbReference>
<evidence type="ECO:0000256" key="1">
    <source>
        <dbReference type="ARBA" id="ARBA00022443"/>
    </source>
</evidence>
<dbReference type="FunFam" id="3.30.1520.10:FF:000040">
    <property type="entry name" value="NADPH oxidase organizer 1"/>
    <property type="match status" value="1"/>
</dbReference>
<keyword evidence="1 2" id="KW-0728">SH3 domain</keyword>
<dbReference type="Gene3D" id="2.30.30.40">
    <property type="entry name" value="SH3 Domains"/>
    <property type="match status" value="2"/>
</dbReference>
<dbReference type="GO" id="GO:0035091">
    <property type="term" value="F:phosphatidylinositol binding"/>
    <property type="evidence" value="ECO:0007669"/>
    <property type="project" value="InterPro"/>
</dbReference>
<feature type="domain" description="PX" evidence="5">
    <location>
        <begin position="1"/>
        <end position="129"/>
    </location>
</feature>
<evidence type="ECO:0000256" key="3">
    <source>
        <dbReference type="SAM" id="MobiDB-lite"/>
    </source>
</evidence>
<accession>A0A8T2IQG6</accession>